<evidence type="ECO:0000259" key="10">
    <source>
        <dbReference type="Pfam" id="PF04575"/>
    </source>
</evidence>
<organism evidence="12 13">
    <name type="scientific">Acinetobacter populi</name>
    <dbReference type="NCBI Taxonomy" id="1582270"/>
    <lineage>
        <taxon>Bacteria</taxon>
        <taxon>Pseudomonadati</taxon>
        <taxon>Pseudomonadota</taxon>
        <taxon>Gammaproteobacteria</taxon>
        <taxon>Moraxellales</taxon>
        <taxon>Moraxellaceae</taxon>
        <taxon>Acinetobacter</taxon>
    </lineage>
</organism>
<dbReference type="SMART" id="SM00028">
    <property type="entry name" value="TPR"/>
    <property type="match status" value="1"/>
</dbReference>
<dbReference type="GO" id="GO:0009279">
    <property type="term" value="C:cell outer membrane"/>
    <property type="evidence" value="ECO:0007669"/>
    <property type="project" value="UniProtKB-SubCell"/>
</dbReference>
<dbReference type="Pfam" id="PF24575">
    <property type="entry name" value="TPR_Slam"/>
    <property type="match status" value="1"/>
</dbReference>
<dbReference type="AlphaFoldDB" id="A0A1Z9YWD2"/>
<dbReference type="InterPro" id="IPR011990">
    <property type="entry name" value="TPR-like_helical_dom_sf"/>
</dbReference>
<comment type="caution">
    <text evidence="12">The sequence shown here is derived from an EMBL/GenBank/DDBJ whole genome shotgun (WGS) entry which is preliminary data.</text>
</comment>
<dbReference type="Proteomes" id="UP000196536">
    <property type="component" value="Unassembled WGS sequence"/>
</dbReference>
<protein>
    <submittedName>
        <fullName evidence="12">Peptide signal protein</fullName>
    </submittedName>
</protein>
<evidence type="ECO:0000256" key="9">
    <source>
        <dbReference type="SAM" id="SignalP"/>
    </source>
</evidence>
<dbReference type="OrthoDB" id="7525402at2"/>
<evidence type="ECO:0000256" key="1">
    <source>
        <dbReference type="ARBA" id="ARBA00004571"/>
    </source>
</evidence>
<evidence type="ECO:0000256" key="5">
    <source>
        <dbReference type="ARBA" id="ARBA00023136"/>
    </source>
</evidence>
<keyword evidence="8" id="KW-0802">TPR repeat</keyword>
<name>A0A1Z9YWD2_9GAMM</name>
<keyword evidence="3" id="KW-0812">Transmembrane</keyword>
<feature type="chain" id="PRO_5012894081" evidence="9">
    <location>
        <begin position="20"/>
        <end position="503"/>
    </location>
</feature>
<keyword evidence="5" id="KW-0472">Membrane</keyword>
<dbReference type="InterPro" id="IPR007655">
    <property type="entry name" value="Slam_C"/>
</dbReference>
<dbReference type="InterPro" id="IPR057556">
    <property type="entry name" value="TPR_Slam"/>
</dbReference>
<evidence type="ECO:0000256" key="8">
    <source>
        <dbReference type="PROSITE-ProRule" id="PRU00339"/>
    </source>
</evidence>
<dbReference type="InterPro" id="IPR019734">
    <property type="entry name" value="TPR_rpt"/>
</dbReference>
<reference evidence="12 13" key="1">
    <citation type="submission" date="2017-05" db="EMBL/GenBank/DDBJ databases">
        <title>Acinetobacter populi ANC 5415 (= PBJ7), whole genome shotgun sequencing project.</title>
        <authorList>
            <person name="Nemec A."/>
            <person name="Radolfova-Krizova L."/>
        </authorList>
    </citation>
    <scope>NUCLEOTIDE SEQUENCE [LARGE SCALE GENOMIC DNA]</scope>
    <source>
        <strain evidence="12 13">PBJ7</strain>
    </source>
</reference>
<dbReference type="Gene3D" id="1.25.40.10">
    <property type="entry name" value="Tetratricopeptide repeat domain"/>
    <property type="match status" value="1"/>
</dbReference>
<dbReference type="Pfam" id="PF04575">
    <property type="entry name" value="SlipAM"/>
    <property type="match status" value="1"/>
</dbReference>
<evidence type="ECO:0000256" key="6">
    <source>
        <dbReference type="ARBA" id="ARBA00023237"/>
    </source>
</evidence>
<proteinExistence type="inferred from homology"/>
<keyword evidence="4 9" id="KW-0732">Signal</keyword>
<comment type="subcellular location">
    <subcellularLocation>
        <location evidence="1">Cell outer membrane</location>
        <topology evidence="1">Multi-pass membrane protein</topology>
    </subcellularLocation>
</comment>
<feature type="repeat" description="TPR" evidence="8">
    <location>
        <begin position="105"/>
        <end position="138"/>
    </location>
</feature>
<evidence type="ECO:0000256" key="7">
    <source>
        <dbReference type="ARBA" id="ARBA00023609"/>
    </source>
</evidence>
<keyword evidence="6" id="KW-0998">Cell outer membrane</keyword>
<evidence type="ECO:0000313" key="12">
    <source>
        <dbReference type="EMBL" id="OUY06504.1"/>
    </source>
</evidence>
<feature type="domain" description="Surface lipoprotein assembly modifier C-terminal" evidence="10">
    <location>
        <begin position="250"/>
        <end position="503"/>
    </location>
</feature>
<dbReference type="SUPFAM" id="SSF48452">
    <property type="entry name" value="TPR-like"/>
    <property type="match status" value="1"/>
</dbReference>
<feature type="signal peptide" evidence="9">
    <location>
        <begin position="1"/>
        <end position="19"/>
    </location>
</feature>
<comment type="similarity">
    <text evidence="7">Belongs to the Slam family.</text>
</comment>
<evidence type="ECO:0000256" key="2">
    <source>
        <dbReference type="ARBA" id="ARBA00022452"/>
    </source>
</evidence>
<evidence type="ECO:0000259" key="11">
    <source>
        <dbReference type="Pfam" id="PF24575"/>
    </source>
</evidence>
<gene>
    <name evidence="12" type="ORF">CAP51_11230</name>
</gene>
<keyword evidence="13" id="KW-1185">Reference proteome</keyword>
<evidence type="ECO:0000313" key="13">
    <source>
        <dbReference type="Proteomes" id="UP000196536"/>
    </source>
</evidence>
<dbReference type="RefSeq" id="WP_087620865.1">
    <property type="nucleotide sequence ID" value="NZ_NEXX01000004.1"/>
</dbReference>
<evidence type="ECO:0000256" key="3">
    <source>
        <dbReference type="ARBA" id="ARBA00022692"/>
    </source>
</evidence>
<sequence length="503" mass="58539">MKKIFLFCTLLSIQQLIHAADNDTQLRLNQDIQQQQIQKDQSLQEQQRIDRNVLPSMVIKGETIKVEQNVEDVGRALYIAVMQKQWQAAAIYLDAYLKLEGYDQSLALFAQGALARVQGKAEQAEQDFREALKLQPQNQMIKLELARVLTEKQKNRDAKRLFLQVKDQLSLSDDKTAQNIVKTINTYLKGLDQRDAWQGSIAFGGRYVTNLNSSAEYNNTTFWYATDAEGEYLLDDEGNKILVYTINQGSPDPINTTGLDYEATLSKRWSLAGNHGIAFRGLGYGQVYPNESDYNELTFNFNAGYSYQDQKSQILIAPIFEHKYYGREALYNAWGGRAEWMHFIGKDKALKLETEIKDFNYTNYTSQNGVEYSAFSTFWKILPKQWTLFGGLDYVDHNTEEQYIAAYQQEGVRIGVSKQFQTGFTATLYNSYRWRQFDKYATVFETRRHDFEQNYNLIVSAPKWQFYGLTPTLNYRYNRNKSNVDWLYSYDKHNISLKLEHRF</sequence>
<dbReference type="EMBL" id="NEXX01000004">
    <property type="protein sequence ID" value="OUY06504.1"/>
    <property type="molecule type" value="Genomic_DNA"/>
</dbReference>
<dbReference type="PROSITE" id="PS50005">
    <property type="entry name" value="TPR"/>
    <property type="match status" value="1"/>
</dbReference>
<accession>A0A1Z9YWD2</accession>
<feature type="domain" description="Surface lipoprotein assembly modifier N-terminal TPR repeats region" evidence="11">
    <location>
        <begin position="65"/>
        <end position="162"/>
    </location>
</feature>
<evidence type="ECO:0000256" key="4">
    <source>
        <dbReference type="ARBA" id="ARBA00022729"/>
    </source>
</evidence>
<keyword evidence="2" id="KW-1134">Transmembrane beta strand</keyword>